<evidence type="ECO:0008006" key="4">
    <source>
        <dbReference type="Google" id="ProtNLM"/>
    </source>
</evidence>
<comment type="caution">
    <text evidence="2">The sequence shown here is derived from an EMBL/GenBank/DDBJ whole genome shotgun (WGS) entry which is preliminary data.</text>
</comment>
<dbReference type="AlphaFoldDB" id="A0A9J6CI47"/>
<name>A0A9J6CI47_POLVA</name>
<reference evidence="2" key="1">
    <citation type="submission" date="2021-03" db="EMBL/GenBank/DDBJ databases">
        <title>Chromosome level genome of the anhydrobiotic midge Polypedilum vanderplanki.</title>
        <authorList>
            <person name="Yoshida Y."/>
            <person name="Kikawada T."/>
            <person name="Gusev O."/>
        </authorList>
    </citation>
    <scope>NUCLEOTIDE SEQUENCE</scope>
    <source>
        <strain evidence="2">NIAS01</strain>
        <tissue evidence="2">Whole body or cell culture</tissue>
    </source>
</reference>
<dbReference type="Proteomes" id="UP001107558">
    <property type="component" value="Chromosome 1"/>
</dbReference>
<gene>
    <name evidence="2" type="ORF">PVAND_011037</name>
</gene>
<feature type="chain" id="PRO_5039935548" description="Prisilkin-39-like" evidence="1">
    <location>
        <begin position="19"/>
        <end position="178"/>
    </location>
</feature>
<feature type="signal peptide" evidence="1">
    <location>
        <begin position="1"/>
        <end position="18"/>
    </location>
</feature>
<organism evidence="2 3">
    <name type="scientific">Polypedilum vanderplanki</name>
    <name type="common">Sleeping chironomid midge</name>
    <dbReference type="NCBI Taxonomy" id="319348"/>
    <lineage>
        <taxon>Eukaryota</taxon>
        <taxon>Metazoa</taxon>
        <taxon>Ecdysozoa</taxon>
        <taxon>Arthropoda</taxon>
        <taxon>Hexapoda</taxon>
        <taxon>Insecta</taxon>
        <taxon>Pterygota</taxon>
        <taxon>Neoptera</taxon>
        <taxon>Endopterygota</taxon>
        <taxon>Diptera</taxon>
        <taxon>Nematocera</taxon>
        <taxon>Chironomoidea</taxon>
        <taxon>Chironomidae</taxon>
        <taxon>Chironominae</taxon>
        <taxon>Polypedilum</taxon>
        <taxon>Polypedilum</taxon>
    </lineage>
</organism>
<protein>
    <recommendedName>
        <fullName evidence="4">Prisilkin-39-like</fullName>
    </recommendedName>
</protein>
<evidence type="ECO:0000313" key="2">
    <source>
        <dbReference type="EMBL" id="KAG5681621.1"/>
    </source>
</evidence>
<sequence>MKKFSILLLALFATVARCQEAIVDEDSSVSESEEGNKEKRGISLNLGSGLEGYSYLGPSSRGLYRGYSGYTPMTDYGYDGVNYGVGGQNFAGGYQGSYHGYNSPYGNYPYGYRGSNSFPTSYSYLRQYHIPVSTNPYGGIGTVGPYGGAYMGGYNGGINRFGYDNSYGGGAYGSSGFF</sequence>
<proteinExistence type="predicted"/>
<evidence type="ECO:0000313" key="3">
    <source>
        <dbReference type="Proteomes" id="UP001107558"/>
    </source>
</evidence>
<keyword evidence="1" id="KW-0732">Signal</keyword>
<dbReference type="EMBL" id="JADBJN010000001">
    <property type="protein sequence ID" value="KAG5681621.1"/>
    <property type="molecule type" value="Genomic_DNA"/>
</dbReference>
<evidence type="ECO:0000256" key="1">
    <source>
        <dbReference type="SAM" id="SignalP"/>
    </source>
</evidence>
<keyword evidence="3" id="KW-1185">Reference proteome</keyword>
<accession>A0A9J6CI47</accession>